<dbReference type="CDD" id="cd00200">
    <property type="entry name" value="WD40"/>
    <property type="match status" value="2"/>
</dbReference>
<name>A0A0F5YLW2_9CYAN</name>
<feature type="repeat" description="WD" evidence="3">
    <location>
        <begin position="938"/>
        <end position="972"/>
    </location>
</feature>
<feature type="repeat" description="WD" evidence="3">
    <location>
        <begin position="643"/>
        <end position="677"/>
    </location>
</feature>
<protein>
    <submittedName>
        <fullName evidence="4">WD40 repeat-containing protein</fullName>
    </submittedName>
</protein>
<dbReference type="PRINTS" id="PR00320">
    <property type="entry name" value="GPROTEINBRPT"/>
</dbReference>
<feature type="repeat" description="WD" evidence="3">
    <location>
        <begin position="1102"/>
        <end position="1136"/>
    </location>
</feature>
<reference evidence="4 5" key="1">
    <citation type="submission" date="2015-06" db="EMBL/GenBank/DDBJ databases">
        <title>Draft genome assembly of filamentous brackish cyanobacterium Limnoraphis robusta strain CS-951.</title>
        <authorList>
            <person name="Willis A."/>
            <person name="Parks M."/>
            <person name="Burford M.A."/>
        </authorList>
    </citation>
    <scope>NUCLEOTIDE SEQUENCE [LARGE SCALE GENOMIC DNA]</scope>
    <source>
        <strain evidence="4 5">CS-951</strain>
    </source>
</reference>
<dbReference type="InterPro" id="IPR001680">
    <property type="entry name" value="WD40_rpt"/>
</dbReference>
<evidence type="ECO:0000256" key="3">
    <source>
        <dbReference type="PROSITE-ProRule" id="PRU00221"/>
    </source>
</evidence>
<accession>A0A0F5YLW2</accession>
<feature type="repeat" description="WD" evidence="3">
    <location>
        <begin position="602"/>
        <end position="634"/>
    </location>
</feature>
<feature type="repeat" description="WD" evidence="3">
    <location>
        <begin position="773"/>
        <end position="804"/>
    </location>
</feature>
<gene>
    <name evidence="4" type="ORF">WN50_00905</name>
</gene>
<dbReference type="InterPro" id="IPR019775">
    <property type="entry name" value="WD40_repeat_CS"/>
</dbReference>
<dbReference type="SUPFAM" id="SSF52540">
    <property type="entry name" value="P-loop containing nucleoside triphosphate hydrolases"/>
    <property type="match status" value="1"/>
</dbReference>
<dbReference type="InterPro" id="IPR011047">
    <property type="entry name" value="Quinoprotein_ADH-like_sf"/>
</dbReference>
<dbReference type="RefSeq" id="WP_046276611.1">
    <property type="nucleotide sequence ID" value="NZ_LATL02000253.1"/>
</dbReference>
<dbReference type="PROSITE" id="PS50294">
    <property type="entry name" value="WD_REPEATS_REGION"/>
    <property type="match status" value="11"/>
</dbReference>
<dbReference type="Proteomes" id="UP000033607">
    <property type="component" value="Unassembled WGS sequence"/>
</dbReference>
<feature type="repeat" description="WD" evidence="3">
    <location>
        <begin position="1020"/>
        <end position="1054"/>
    </location>
</feature>
<comment type="caution">
    <text evidence="4">The sequence shown here is derived from an EMBL/GenBank/DDBJ whole genome shotgun (WGS) entry which is preliminary data.</text>
</comment>
<dbReference type="Pfam" id="PF00400">
    <property type="entry name" value="WD40"/>
    <property type="match status" value="13"/>
</dbReference>
<dbReference type="SUPFAM" id="SSF50998">
    <property type="entry name" value="Quinoprotein alcohol dehydrogenase-like"/>
    <property type="match status" value="1"/>
</dbReference>
<feature type="repeat" description="WD" evidence="3">
    <location>
        <begin position="814"/>
        <end position="849"/>
    </location>
</feature>
<dbReference type="PROSITE" id="PS50082">
    <property type="entry name" value="WD_REPEATS_2"/>
    <property type="match status" value="12"/>
</dbReference>
<feature type="repeat" description="WD" evidence="3">
    <location>
        <begin position="1061"/>
        <end position="1102"/>
    </location>
</feature>
<evidence type="ECO:0000256" key="2">
    <source>
        <dbReference type="ARBA" id="ARBA00022737"/>
    </source>
</evidence>
<feature type="repeat" description="WD" evidence="3">
    <location>
        <begin position="684"/>
        <end position="725"/>
    </location>
</feature>
<dbReference type="InterPro" id="IPR036322">
    <property type="entry name" value="WD40_repeat_dom_sf"/>
</dbReference>
<dbReference type="SUPFAM" id="SSF50978">
    <property type="entry name" value="WD40 repeat-like"/>
    <property type="match status" value="1"/>
</dbReference>
<feature type="repeat" description="WD" evidence="3">
    <location>
        <begin position="562"/>
        <end position="594"/>
    </location>
</feature>
<dbReference type="Pfam" id="PF14516">
    <property type="entry name" value="AAA_35"/>
    <property type="match status" value="1"/>
</dbReference>
<dbReference type="InterPro" id="IPR015943">
    <property type="entry name" value="WD40/YVTN_repeat-like_dom_sf"/>
</dbReference>
<evidence type="ECO:0000256" key="1">
    <source>
        <dbReference type="ARBA" id="ARBA00022574"/>
    </source>
</evidence>
<dbReference type="PATRIC" id="fig|1637645.4.peg.5025"/>
<dbReference type="SMART" id="SM00320">
    <property type="entry name" value="WD40"/>
    <property type="match status" value="13"/>
</dbReference>
<dbReference type="PANTHER" id="PTHR22847:SF637">
    <property type="entry name" value="WD REPEAT DOMAIN 5B"/>
    <property type="match status" value="1"/>
</dbReference>
<evidence type="ECO:0000313" key="5">
    <source>
        <dbReference type="Proteomes" id="UP000033607"/>
    </source>
</evidence>
<proteinExistence type="predicted"/>
<keyword evidence="2" id="KW-0677">Repeat</keyword>
<dbReference type="AlphaFoldDB" id="A0A0F5YLW2"/>
<sequence>MNDRFYQVGGSLRVGIETYVERQADTDLYQALKAGEFCYVFNARQMGKSSLLCQTRYRLQQENIRSSFIDITRIGSNDVTPIQWYRGMISELWRGFNLPKRATLKTWLQTQEGLSGLQQLSHFIEDILLSELSEEKLVIFVDEIDSILSLNFQVDDLFALIRFCYNQRAVNSEYNRLTFALFGVATPSDLIRDKTRTPFNLGKAINLDNLSLDKSTSLSEGFSVSTAKAKAILAEVFHWTNGQPFLTQKLCYLVQGKLEEISIKEPESALEYISPERFVSEIVRSQIIENWEFQDEPEHLRTIRDRLLYHRQQVGRILGIYQQILRGDNIKSDESREQIELLLSGLVIKQNSSLQVRNPIYGEVFNLQWVNQQLQNLRPYSQAFDAWIASEKNDESRLLSGQALRDAQTWMQGKSLSNLDYQFLAASEESDRQKTQLAYEAERAKIIETQLKQERKNARLQRYLLGSISIGFLVAVGSGLIAFNQRQQALQREQQATMQEIQALIDSSEGLFTSQNRLKSLATAIKAKRRLKNLKTIPSALDKNVTEILRQTTLGTTEFNRLLSHQGVVVGVDTSPDGEIIATGSSDRSIKLWNRHGQLLNSLEHDGTVFALSFSPDNQTLVSATTLGTIYLWNPRGKLLRKFSAHQGAIWNVSISPDGKMFASASGDTTVKLWNLEGKLLNTFTGNSTSIWGVAFHPEGNMIASASLDGTVKLWRLNGQQIITIKAHKAPVWDVKFTRLKDANGQNNPIIVSAGGDNTIKLWTTDGKLIKTLEGHQGEVMEIEMSSDGNQIASVSGDKTVRLWTTEGNLLKTFKGHQSTIRAVAFAEDDRTLISGSDDNTIRFWKAKNPFYQAFSGNAGTIWQLEFSGDGETLASGNSSNTLKLWSTDGKLQQTIEGRRISFASTQNSTSGLEDLRTIAKTGGTIEFWSSGQRINSFPAHSSQIWDLSWSSDGQILASSSDDKTAKLWNVDGDLITTLIGHKARVYRVKFSPDNQTVITLSEDGTAKLWKTDGTLVKTLNGHNNSAWGLDISPDGEIIATASLDDTVKLWKLDGTLLQTFKGECRGIASVNFSPDGQTLAMGCGDGSVKVLKIDGTEIVKLKIHESNVWDVAFSPDGGFIASGGEDQTVILWNLDEIFNLDELPYACNFVKDYLQNSSEVEDSDRTLCDGVN</sequence>
<organism evidence="4 5">
    <name type="scientific">Limnoraphis robusta CS-951</name>
    <dbReference type="NCBI Taxonomy" id="1637645"/>
    <lineage>
        <taxon>Bacteria</taxon>
        <taxon>Bacillati</taxon>
        <taxon>Cyanobacteriota</taxon>
        <taxon>Cyanophyceae</taxon>
        <taxon>Oscillatoriophycideae</taxon>
        <taxon>Oscillatoriales</taxon>
        <taxon>Sirenicapillariaceae</taxon>
        <taxon>Limnoraphis</taxon>
    </lineage>
</organism>
<evidence type="ECO:0000313" key="4">
    <source>
        <dbReference type="EMBL" id="KKD39881.1"/>
    </source>
</evidence>
<dbReference type="OrthoDB" id="434800at2"/>
<dbReference type="InterPro" id="IPR020472">
    <property type="entry name" value="WD40_PAC1"/>
</dbReference>
<dbReference type="EMBL" id="LATL02000253">
    <property type="protein sequence ID" value="KKD39881.1"/>
    <property type="molecule type" value="Genomic_DNA"/>
</dbReference>
<dbReference type="PROSITE" id="PS00678">
    <property type="entry name" value="WD_REPEATS_1"/>
    <property type="match status" value="2"/>
</dbReference>
<dbReference type="PANTHER" id="PTHR22847">
    <property type="entry name" value="WD40 REPEAT PROTEIN"/>
    <property type="match status" value="1"/>
</dbReference>
<feature type="repeat" description="WD" evidence="3">
    <location>
        <begin position="855"/>
        <end position="887"/>
    </location>
</feature>
<dbReference type="InterPro" id="IPR027417">
    <property type="entry name" value="P-loop_NTPase"/>
</dbReference>
<dbReference type="Gene3D" id="3.40.50.300">
    <property type="entry name" value="P-loop containing nucleotide triphosphate hydrolases"/>
    <property type="match status" value="1"/>
</dbReference>
<dbReference type="Gene3D" id="2.130.10.10">
    <property type="entry name" value="YVTN repeat-like/Quinoprotein amine dehydrogenase"/>
    <property type="match status" value="4"/>
</dbReference>
<feature type="repeat" description="WD" evidence="3">
    <location>
        <begin position="979"/>
        <end position="1011"/>
    </location>
</feature>
<keyword evidence="1 3" id="KW-0853">WD repeat</keyword>